<evidence type="ECO:0000313" key="3">
    <source>
        <dbReference type="Proteomes" id="UP001295444"/>
    </source>
</evidence>
<dbReference type="AlphaFoldDB" id="A0AAD1WEQ4"/>
<feature type="compositionally biased region" description="Basic residues" evidence="1">
    <location>
        <begin position="137"/>
        <end position="146"/>
    </location>
</feature>
<feature type="compositionally biased region" description="Basic and acidic residues" evidence="1">
    <location>
        <begin position="127"/>
        <end position="136"/>
    </location>
</feature>
<dbReference type="Proteomes" id="UP001295444">
    <property type="component" value="Chromosome 07"/>
</dbReference>
<evidence type="ECO:0000256" key="1">
    <source>
        <dbReference type="SAM" id="MobiDB-lite"/>
    </source>
</evidence>
<sequence length="146" mass="16727">MADEFPEQGQVLHGQKLIQPNSTDYMLQCIDRAFERFWQQLEAKTVPSQPKPHQRLRNGGDLGNPDLVGKSYQNKPDTNPQEQRATTAAAAQPRLRQQKPGTCIKRKATRAPRGTWTKMARPHLRLRPTEPSDRPPSRLKRAQRMP</sequence>
<feature type="region of interest" description="Disordered" evidence="1">
    <location>
        <begin position="44"/>
        <end position="146"/>
    </location>
</feature>
<accession>A0AAD1WEQ4</accession>
<evidence type="ECO:0000313" key="2">
    <source>
        <dbReference type="EMBL" id="CAH2306365.1"/>
    </source>
</evidence>
<proteinExistence type="predicted"/>
<feature type="compositionally biased region" description="Low complexity" evidence="1">
    <location>
        <begin position="80"/>
        <end position="95"/>
    </location>
</feature>
<dbReference type="EMBL" id="OW240918">
    <property type="protein sequence ID" value="CAH2306365.1"/>
    <property type="molecule type" value="Genomic_DNA"/>
</dbReference>
<organism evidence="2 3">
    <name type="scientific">Pelobates cultripes</name>
    <name type="common">Western spadefoot toad</name>
    <dbReference type="NCBI Taxonomy" id="61616"/>
    <lineage>
        <taxon>Eukaryota</taxon>
        <taxon>Metazoa</taxon>
        <taxon>Chordata</taxon>
        <taxon>Craniata</taxon>
        <taxon>Vertebrata</taxon>
        <taxon>Euteleostomi</taxon>
        <taxon>Amphibia</taxon>
        <taxon>Batrachia</taxon>
        <taxon>Anura</taxon>
        <taxon>Pelobatoidea</taxon>
        <taxon>Pelobatidae</taxon>
        <taxon>Pelobates</taxon>
    </lineage>
</organism>
<keyword evidence="3" id="KW-1185">Reference proteome</keyword>
<gene>
    <name evidence="2" type="ORF">PECUL_23A037811</name>
</gene>
<protein>
    <submittedName>
        <fullName evidence="2">Uncharacterized protein</fullName>
    </submittedName>
</protein>
<name>A0AAD1WEQ4_PELCU</name>
<reference evidence="2" key="1">
    <citation type="submission" date="2022-03" db="EMBL/GenBank/DDBJ databases">
        <authorList>
            <person name="Alioto T."/>
            <person name="Alioto T."/>
            <person name="Gomez Garrido J."/>
        </authorList>
    </citation>
    <scope>NUCLEOTIDE SEQUENCE</scope>
</reference>